<feature type="transmembrane region" description="Helical" evidence="1">
    <location>
        <begin position="47"/>
        <end position="64"/>
    </location>
</feature>
<dbReference type="Pfam" id="PF19554">
    <property type="entry name" value="DUF6077"/>
    <property type="match status" value="1"/>
</dbReference>
<protein>
    <recommendedName>
        <fullName evidence="4">Glycosyltransferase RgtA/B/C/D-like domain-containing protein</fullName>
    </recommendedName>
</protein>
<keyword evidence="1" id="KW-1133">Transmembrane helix</keyword>
<dbReference type="EMBL" id="CP002085">
    <property type="protein sequence ID" value="ADK85530.1"/>
    <property type="molecule type" value="Genomic_DNA"/>
</dbReference>
<accession>E1QIY7</accession>
<feature type="transmembrane region" description="Helical" evidence="1">
    <location>
        <begin position="85"/>
        <end position="103"/>
    </location>
</feature>
<feature type="transmembrane region" description="Helical" evidence="1">
    <location>
        <begin position="381"/>
        <end position="401"/>
    </location>
</feature>
<dbReference type="STRING" id="644282.Deba_2166"/>
<feature type="transmembrane region" description="Helical" evidence="1">
    <location>
        <begin position="21"/>
        <end position="41"/>
    </location>
</feature>
<dbReference type="InterPro" id="IPR045723">
    <property type="entry name" value="DUF6077"/>
</dbReference>
<feature type="transmembrane region" description="Helical" evidence="1">
    <location>
        <begin position="306"/>
        <end position="328"/>
    </location>
</feature>
<evidence type="ECO:0000313" key="3">
    <source>
        <dbReference type="Proteomes" id="UP000009047"/>
    </source>
</evidence>
<feature type="transmembrane region" description="Helical" evidence="1">
    <location>
        <begin position="264"/>
        <end position="294"/>
    </location>
</feature>
<keyword evidence="1" id="KW-0812">Transmembrane</keyword>
<dbReference type="eggNOG" id="ENOG50332TU">
    <property type="taxonomic scope" value="Bacteria"/>
</dbReference>
<evidence type="ECO:0000313" key="2">
    <source>
        <dbReference type="EMBL" id="ADK85530.1"/>
    </source>
</evidence>
<dbReference type="OrthoDB" id="10021397at2"/>
<feature type="transmembrane region" description="Helical" evidence="1">
    <location>
        <begin position="348"/>
        <end position="369"/>
    </location>
</feature>
<name>E1QIY7_DESB2</name>
<dbReference type="Proteomes" id="UP000009047">
    <property type="component" value="Chromosome"/>
</dbReference>
<dbReference type="AlphaFoldDB" id="E1QIY7"/>
<feature type="transmembrane region" description="Helical" evidence="1">
    <location>
        <begin position="197"/>
        <end position="213"/>
    </location>
</feature>
<feature type="transmembrane region" description="Helical" evidence="1">
    <location>
        <begin position="413"/>
        <end position="431"/>
    </location>
</feature>
<organism evidence="2 3">
    <name type="scientific">Desulfarculus baarsii (strain ATCC 33931 / DSM 2075 / LMG 7858 / VKM B-1802 / 2st14)</name>
    <dbReference type="NCBI Taxonomy" id="644282"/>
    <lineage>
        <taxon>Bacteria</taxon>
        <taxon>Pseudomonadati</taxon>
        <taxon>Thermodesulfobacteriota</taxon>
        <taxon>Desulfarculia</taxon>
        <taxon>Desulfarculales</taxon>
        <taxon>Desulfarculaceae</taxon>
        <taxon>Desulfarculus</taxon>
    </lineage>
</organism>
<sequence>MAHDETTQRDYTGLDRLVAKIIDAFLVFGASATLAYYLVFFSRLPAWVWYPACVVALIAVGWLFRRIAGQPGPQPRPKPGSSGPLVALILLCLLSFSINLFTLRPDADEFCFYHRALHAAEHLAQPISLHHTAHDLRDLPPISPAHLLSTVEIAAALLAKALHLPAMTVVHQGLGGLTLALLPLVYFLLFRILGRDVWPSLAGVAGVLIFLALSGDTHQAWGNFTILRAWEGKCVLIALGLPLFWAFISRFMRRGEQADLLRLHALMLLSIGLSGSAFFLVPYSGGLLAMVSCLTGRANGHYWRNLARLTTVLVTPAILALAVVSPFFVAMSNFAVWSSPNFSSLRAMATVIGSPQAAALHAALSLLLLYHHWRDRRIKAFLFYAVAAALIPIMPLLDALIVKVTMAKAYWRLAYAIPLPALYGLAAACLVDRKNSKNAWWALLIVVVCLGLFVLKQPAINQRVIHGLHQYKFPPKQLVAVEHLSRLASQNAVILAPAQVAWWLGLLRPDLRFVATFPMETKHAFDNYGQPEEGIKRRQIAAFLNAPPVTNPNPEALRPYLTRASLLVLPRHAPRQAVEKALAASGERWSFHGDNAGWLIWLKE</sequence>
<evidence type="ECO:0000256" key="1">
    <source>
        <dbReference type="SAM" id="Phobius"/>
    </source>
</evidence>
<evidence type="ECO:0008006" key="4">
    <source>
        <dbReference type="Google" id="ProtNLM"/>
    </source>
</evidence>
<dbReference type="KEGG" id="dbr:Deba_2166"/>
<dbReference type="HOGENOM" id="CLU_471676_0_0_7"/>
<reference evidence="2 3" key="1">
    <citation type="journal article" date="2010" name="Stand. Genomic Sci.">
        <title>Complete genome sequence of Desulfarculus baarsii type strain (2st14).</title>
        <authorList>
            <person name="Sun H."/>
            <person name="Spring S."/>
            <person name="Lapidus A."/>
            <person name="Davenport K."/>
            <person name="Del Rio T.G."/>
            <person name="Tice H."/>
            <person name="Nolan M."/>
            <person name="Copeland A."/>
            <person name="Cheng J.F."/>
            <person name="Lucas S."/>
            <person name="Tapia R."/>
            <person name="Goodwin L."/>
            <person name="Pitluck S."/>
            <person name="Ivanova N."/>
            <person name="Pagani I."/>
            <person name="Mavromatis K."/>
            <person name="Ovchinnikova G."/>
            <person name="Pati A."/>
            <person name="Chen A."/>
            <person name="Palaniappan K."/>
            <person name="Hauser L."/>
            <person name="Chang Y.J."/>
            <person name="Jeffries C.D."/>
            <person name="Detter J.C."/>
            <person name="Han C."/>
            <person name="Rohde M."/>
            <person name="Brambilla E."/>
            <person name="Goker M."/>
            <person name="Woyke T."/>
            <person name="Bristow J."/>
            <person name="Eisen J.A."/>
            <person name="Markowitz V."/>
            <person name="Hugenholtz P."/>
            <person name="Kyrpides N.C."/>
            <person name="Klenk H.P."/>
            <person name="Land M."/>
        </authorList>
    </citation>
    <scope>NUCLEOTIDE SEQUENCE [LARGE SCALE GENOMIC DNA]</scope>
    <source>
        <strain evidence="3">ATCC 33931 / DSM 2075 / LMG 7858 / VKM B-1802 / 2st14</strain>
    </source>
</reference>
<keyword evidence="1" id="KW-0472">Membrane</keyword>
<proteinExistence type="predicted"/>
<gene>
    <name evidence="2" type="ordered locus">Deba_2166</name>
</gene>
<feature type="transmembrane region" description="Helical" evidence="1">
    <location>
        <begin position="438"/>
        <end position="455"/>
    </location>
</feature>
<feature type="transmembrane region" description="Helical" evidence="1">
    <location>
        <begin position="174"/>
        <end position="191"/>
    </location>
</feature>
<keyword evidence="3" id="KW-1185">Reference proteome</keyword>
<dbReference type="RefSeq" id="WP_013258971.1">
    <property type="nucleotide sequence ID" value="NC_014365.1"/>
</dbReference>